<dbReference type="EMBL" id="CAJVPL010002232">
    <property type="protein sequence ID" value="CAG8604054.1"/>
    <property type="molecule type" value="Genomic_DNA"/>
</dbReference>
<protein>
    <submittedName>
        <fullName evidence="1">3546_t:CDS:1</fullName>
    </submittedName>
</protein>
<dbReference type="SUPFAM" id="SSF49777">
    <property type="entry name" value="PEBP-like"/>
    <property type="match status" value="1"/>
</dbReference>
<dbReference type="InterPro" id="IPR035810">
    <property type="entry name" value="PEBP_euk"/>
</dbReference>
<dbReference type="CDD" id="cd00866">
    <property type="entry name" value="PEBP_euk"/>
    <property type="match status" value="1"/>
</dbReference>
<evidence type="ECO:0000313" key="2">
    <source>
        <dbReference type="Proteomes" id="UP000789831"/>
    </source>
</evidence>
<name>A0A9N9GG82_9GLOM</name>
<dbReference type="OrthoDB" id="2153661at2759"/>
<accession>A0A9N9GG82</accession>
<keyword evidence="2" id="KW-1185">Reference proteome</keyword>
<dbReference type="PANTHER" id="PTHR11362:SF82">
    <property type="entry name" value="PHOSPHATIDYLETHANOLAMINE-BINDING PROTEIN 4"/>
    <property type="match status" value="1"/>
</dbReference>
<dbReference type="Gene3D" id="1.20.58.1180">
    <property type="match status" value="1"/>
</dbReference>
<proteinExistence type="predicted"/>
<organism evidence="1 2">
    <name type="scientific">Ambispora gerdemannii</name>
    <dbReference type="NCBI Taxonomy" id="144530"/>
    <lineage>
        <taxon>Eukaryota</taxon>
        <taxon>Fungi</taxon>
        <taxon>Fungi incertae sedis</taxon>
        <taxon>Mucoromycota</taxon>
        <taxon>Glomeromycotina</taxon>
        <taxon>Glomeromycetes</taxon>
        <taxon>Archaeosporales</taxon>
        <taxon>Ambisporaceae</taxon>
        <taxon>Ambispora</taxon>
    </lineage>
</organism>
<reference evidence="1" key="1">
    <citation type="submission" date="2021-06" db="EMBL/GenBank/DDBJ databases">
        <authorList>
            <person name="Kallberg Y."/>
            <person name="Tangrot J."/>
            <person name="Rosling A."/>
        </authorList>
    </citation>
    <scope>NUCLEOTIDE SEQUENCE</scope>
    <source>
        <strain evidence="1">MT106</strain>
    </source>
</reference>
<dbReference type="Proteomes" id="UP000789831">
    <property type="component" value="Unassembled WGS sequence"/>
</dbReference>
<dbReference type="InterPro" id="IPR036610">
    <property type="entry name" value="PEBP-like_sf"/>
</dbReference>
<dbReference type="InterPro" id="IPR008914">
    <property type="entry name" value="PEBP"/>
</dbReference>
<gene>
    <name evidence="1" type="ORF">AGERDE_LOCUS9248</name>
</gene>
<dbReference type="Gene3D" id="3.90.280.10">
    <property type="entry name" value="PEBP-like"/>
    <property type="match status" value="1"/>
</dbReference>
<evidence type="ECO:0000313" key="1">
    <source>
        <dbReference type="EMBL" id="CAG8604054.1"/>
    </source>
</evidence>
<sequence>MVSISRILKALSKESKDLKKDATVKTTHSPILTSSSALPPVQKKAKTSDIYDPPKLGVLAAQLLGDFVEEIEPSSDYSIQKLKIQKYRLQIDSEINDPEVRWNFRNGRYDMSMPVYCHLREREWRIKALPKLMERITLMYVIPDVFPTLDPTIDLRISFLSPIEPGVWQKSTTTERQPELTLTSFHQDTRLYTLFMVDPDMPDVERKSFKTQWHWLITNIPLSATKHTVSGGTTLLDYIPPHPPKGTPYHRYTIGILHQPNDHEPLEIEQPHRWMNVREFMQEYRLELCGASFFRGEWDENVSIREPIYGPKPPPNLYLDETGKRPPKYLNL</sequence>
<dbReference type="PANTHER" id="PTHR11362">
    <property type="entry name" value="PHOSPHATIDYLETHANOLAMINE-BINDING PROTEIN"/>
    <property type="match status" value="1"/>
</dbReference>
<comment type="caution">
    <text evidence="1">The sequence shown here is derived from an EMBL/GenBank/DDBJ whole genome shotgun (WGS) entry which is preliminary data.</text>
</comment>
<dbReference type="Pfam" id="PF01161">
    <property type="entry name" value="PBP"/>
    <property type="match status" value="1"/>
</dbReference>
<dbReference type="AlphaFoldDB" id="A0A9N9GG82"/>